<sequence length="106" mass="12317">MKIKNRISIDERPQEVIVREIPGHWEGDLIIGKDHKSAIVTLVERSIRAVNLVHLKDKNAETVRKAFEKEFNKLPKLMKKSLTYDNGTEMAQHKLFTKYTKVLFGD</sequence>
<comment type="caution">
    <text evidence="2">The sequence shown here is derived from an EMBL/GenBank/DDBJ whole genome shotgun (WGS) entry which is preliminary data.</text>
</comment>
<dbReference type="NCBIfam" id="NF033563">
    <property type="entry name" value="transpos_IS30"/>
    <property type="match status" value="1"/>
</dbReference>
<dbReference type="Proteomes" id="UP000580344">
    <property type="component" value="Unassembled WGS sequence"/>
</dbReference>
<proteinExistence type="predicted"/>
<dbReference type="InterPro" id="IPR001584">
    <property type="entry name" value="Integrase_cat-core"/>
</dbReference>
<dbReference type="InterPro" id="IPR053392">
    <property type="entry name" value="Transposase_IS30-like"/>
</dbReference>
<dbReference type="PROSITE" id="PS50994">
    <property type="entry name" value="INTEGRASE"/>
    <property type="match status" value="1"/>
</dbReference>
<dbReference type="RefSeq" id="WP_171623908.1">
    <property type="nucleotide sequence ID" value="NZ_CP053698.1"/>
</dbReference>
<organism evidence="2 3">
    <name type="scientific">Empedobacter stercoris</name>
    <dbReference type="NCBI Taxonomy" id="1628248"/>
    <lineage>
        <taxon>Bacteria</taxon>
        <taxon>Pseudomonadati</taxon>
        <taxon>Bacteroidota</taxon>
        <taxon>Flavobacteriia</taxon>
        <taxon>Flavobacteriales</taxon>
        <taxon>Weeksellaceae</taxon>
        <taxon>Empedobacter</taxon>
    </lineage>
</organism>
<evidence type="ECO:0000313" key="3">
    <source>
        <dbReference type="Proteomes" id="UP000580344"/>
    </source>
</evidence>
<dbReference type="InterPro" id="IPR036397">
    <property type="entry name" value="RNaseH_sf"/>
</dbReference>
<dbReference type="InterPro" id="IPR012337">
    <property type="entry name" value="RNaseH-like_sf"/>
</dbReference>
<dbReference type="PANTHER" id="PTHR10948">
    <property type="entry name" value="TRANSPOSASE"/>
    <property type="match status" value="1"/>
</dbReference>
<keyword evidence="3" id="KW-1185">Reference proteome</keyword>
<protein>
    <submittedName>
        <fullName evidence="2">IS30 family transposase</fullName>
    </submittedName>
</protein>
<dbReference type="EMBL" id="JABFOQ010000041">
    <property type="protein sequence ID" value="NOJ76605.1"/>
    <property type="molecule type" value="Genomic_DNA"/>
</dbReference>
<dbReference type="PANTHER" id="PTHR10948:SF23">
    <property type="entry name" value="TRANSPOSASE INSI FOR INSERTION SEQUENCE ELEMENT IS30A-RELATED"/>
    <property type="match status" value="1"/>
</dbReference>
<accession>A0ABX1WPU5</accession>
<dbReference type="SUPFAM" id="SSF53098">
    <property type="entry name" value="Ribonuclease H-like"/>
    <property type="match status" value="1"/>
</dbReference>
<evidence type="ECO:0000313" key="2">
    <source>
        <dbReference type="EMBL" id="NOJ76605.1"/>
    </source>
</evidence>
<dbReference type="Gene3D" id="3.30.420.10">
    <property type="entry name" value="Ribonuclease H-like superfamily/Ribonuclease H"/>
    <property type="match status" value="1"/>
</dbReference>
<evidence type="ECO:0000259" key="1">
    <source>
        <dbReference type="PROSITE" id="PS50994"/>
    </source>
</evidence>
<reference evidence="2 3" key="1">
    <citation type="submission" date="2020-05" db="EMBL/GenBank/DDBJ databases">
        <title>Tigecycline resistant gene in Empedobacter stercoris.</title>
        <authorList>
            <person name="Chen Y."/>
            <person name="Cheng Y."/>
            <person name="Zhou K."/>
        </authorList>
    </citation>
    <scope>NUCLEOTIDE SEQUENCE [LARGE SCALE GENOMIC DNA]</scope>
    <source>
        <strain evidence="2 3">ES202</strain>
    </source>
</reference>
<feature type="domain" description="Integrase catalytic" evidence="1">
    <location>
        <begin position="18"/>
        <end position="106"/>
    </location>
</feature>
<name>A0ABX1WPU5_9FLAO</name>
<dbReference type="InterPro" id="IPR051917">
    <property type="entry name" value="Transposase-Integrase"/>
</dbReference>
<gene>
    <name evidence="2" type="ORF">HMH06_12340</name>
</gene>